<dbReference type="InterPro" id="IPR050131">
    <property type="entry name" value="Peptidase_S8_subtilisin-like"/>
</dbReference>
<evidence type="ECO:0000259" key="7">
    <source>
        <dbReference type="Pfam" id="PF00082"/>
    </source>
</evidence>
<keyword evidence="8" id="KW-0614">Plasmid</keyword>
<feature type="active site" description="Charge relay system" evidence="5">
    <location>
        <position position="498"/>
    </location>
</feature>
<dbReference type="EMBL" id="CP046730">
    <property type="protein sequence ID" value="QUP55907.1"/>
    <property type="molecule type" value="Genomic_DNA"/>
</dbReference>
<organism evidence="8 9">
    <name type="scientific">Ralstonia syzygii</name>
    <dbReference type="NCBI Taxonomy" id="28097"/>
    <lineage>
        <taxon>Bacteria</taxon>
        <taxon>Pseudomonadati</taxon>
        <taxon>Pseudomonadota</taxon>
        <taxon>Betaproteobacteria</taxon>
        <taxon>Burkholderiales</taxon>
        <taxon>Burkholderiaceae</taxon>
        <taxon>Ralstonia</taxon>
        <taxon>Ralstonia solanacearum species complex</taxon>
    </lineage>
</organism>
<reference evidence="8 9" key="1">
    <citation type="journal article" date="2021" name="Phytopathology">
        <title>Complete genome sequence of Ralstonia syzygii subsp. indonesiensis strain LLRS-1, isolated from wilted tobacco in China.</title>
        <authorList>
            <person name="Lu C.H."/>
            <person name="Li J.Y."/>
            <person name="Mi M.G."/>
            <person name="Lin Z.L."/>
            <person name="Jiang N."/>
            <person name="Gai X."/>
            <person name="Ma J.H."/>
            <person name="Lei L.P."/>
            <person name="Xia Z.Y."/>
        </authorList>
    </citation>
    <scope>NUCLEOTIDE SEQUENCE [LARGE SCALE GENOMIC DNA]</scope>
    <source>
        <strain evidence="8 9">LLRS-1</strain>
    </source>
</reference>
<dbReference type="Gene3D" id="3.40.50.200">
    <property type="entry name" value="Peptidase S8/S53 domain"/>
    <property type="match status" value="1"/>
</dbReference>
<dbReference type="Pfam" id="PF00082">
    <property type="entry name" value="Peptidase_S8"/>
    <property type="match status" value="1"/>
</dbReference>
<dbReference type="PANTHER" id="PTHR43806">
    <property type="entry name" value="PEPTIDASE S8"/>
    <property type="match status" value="1"/>
</dbReference>
<sequence>MDGKAWMLAPVCLLVASEAASASWDVSGGPLRLNLGVVTTGGEKSMELAGPGLVSALPKLASHKITEEQVHLLGLVSPQAKIQWSRIDAQDTPESFVASAPFCAPQKDATLVSRPAAWEVAYGCLRALSFKQNDSGQPFLNQFLDGGASAKLYGIEPVLDLVNEERANKEDFLSRNSTTSPDSGTPVSLPTQSFSATDAATQFVPASPVWPSGEPGWHLGDDYSQLLSAYRKVFPRETETKGEVLVAHLDTGYFPADPVIPLYFDRSLSKTCYASACGEDGTAHWNAHGPMVSPGHGTATLSNFAGRPYIDANGKGPVMLGGNPSAHIYSINIHDSVVHLDSRRMAAGIVRAVDDGADVITLSHGGLPSLQLSEAVSHAYSSGTPIFAATGDFFELPLFLGRTFQHVVYPARYNQVMGVAGVTKNRLSYGEDPSLAWWLSFGPGYYKRIGSWMLRGSFGPTAVMSDGNIVSAFAPNITRSSAEPSLNNIIGSNGAGTSHATPQVSAAASLWLEQNRNKFGAEWRGWQKSEAVYQALSNSTDRCFADYTVEHYGHGILKANDALAWTYSRDGSAGPTLMRTGQAGTLPLPLTQRLPDNVELPGVIDIIGSARLPGQFESSLREAFINSLATELAQVVFTSDEVQHYLQSLNVCRPANGCDRCTRQDIDWLRLAEIVSNLEEASPTLKHELTASAQTWVKTKSSRAGLSGAGITTAAGAR</sequence>
<evidence type="ECO:0000313" key="8">
    <source>
        <dbReference type="EMBL" id="QUP55907.1"/>
    </source>
</evidence>
<keyword evidence="6" id="KW-0732">Signal</keyword>
<keyword evidence="3 5" id="KW-0378">Hydrolase</keyword>
<evidence type="ECO:0000256" key="5">
    <source>
        <dbReference type="PROSITE-ProRule" id="PRU01240"/>
    </source>
</evidence>
<name>A0ABX7ZLP5_9RALS</name>
<evidence type="ECO:0000256" key="3">
    <source>
        <dbReference type="ARBA" id="ARBA00022801"/>
    </source>
</evidence>
<protein>
    <submittedName>
        <fullName evidence="8">S8 family serine peptidase</fullName>
    </submittedName>
</protein>
<evidence type="ECO:0000256" key="2">
    <source>
        <dbReference type="ARBA" id="ARBA00022670"/>
    </source>
</evidence>
<feature type="chain" id="PRO_5045265936" evidence="6">
    <location>
        <begin position="23"/>
        <end position="718"/>
    </location>
</feature>
<evidence type="ECO:0000256" key="1">
    <source>
        <dbReference type="ARBA" id="ARBA00011073"/>
    </source>
</evidence>
<dbReference type="CDD" id="cd00306">
    <property type="entry name" value="Peptidases_S8_S53"/>
    <property type="match status" value="1"/>
</dbReference>
<dbReference type="InterPro" id="IPR023828">
    <property type="entry name" value="Peptidase_S8_Ser-AS"/>
</dbReference>
<keyword evidence="2 5" id="KW-0645">Protease</keyword>
<feature type="signal peptide" evidence="6">
    <location>
        <begin position="1"/>
        <end position="22"/>
    </location>
</feature>
<evidence type="ECO:0000256" key="6">
    <source>
        <dbReference type="SAM" id="SignalP"/>
    </source>
</evidence>
<proteinExistence type="inferred from homology"/>
<dbReference type="InterPro" id="IPR036852">
    <property type="entry name" value="Peptidase_S8/S53_dom_sf"/>
</dbReference>
<evidence type="ECO:0000256" key="4">
    <source>
        <dbReference type="ARBA" id="ARBA00022825"/>
    </source>
</evidence>
<dbReference type="PROSITE" id="PS00138">
    <property type="entry name" value="SUBTILASE_SER"/>
    <property type="match status" value="1"/>
</dbReference>
<keyword evidence="9" id="KW-1185">Reference proteome</keyword>
<dbReference type="Proteomes" id="UP000677898">
    <property type="component" value="Plasmid pLLRS-1"/>
</dbReference>
<dbReference type="PROSITE" id="PS51892">
    <property type="entry name" value="SUBTILASE"/>
    <property type="match status" value="1"/>
</dbReference>
<gene>
    <name evidence="8" type="ORF">GO998_19425</name>
</gene>
<dbReference type="SUPFAM" id="SSF52743">
    <property type="entry name" value="Subtilisin-like"/>
    <property type="match status" value="1"/>
</dbReference>
<accession>A0ABX7ZLP5</accession>
<dbReference type="PANTHER" id="PTHR43806:SF11">
    <property type="entry name" value="CEREVISIN-RELATED"/>
    <property type="match status" value="1"/>
</dbReference>
<feature type="active site" description="Charge relay system" evidence="5">
    <location>
        <position position="296"/>
    </location>
</feature>
<feature type="active site" description="Charge relay system" evidence="5">
    <location>
        <position position="250"/>
    </location>
</feature>
<geneLocation type="plasmid" evidence="8 9">
    <name>pLLRS-1</name>
</geneLocation>
<evidence type="ECO:0000313" key="9">
    <source>
        <dbReference type="Proteomes" id="UP000677898"/>
    </source>
</evidence>
<dbReference type="RefSeq" id="WP_211905828.1">
    <property type="nucleotide sequence ID" value="NZ_CP046730.1"/>
</dbReference>
<comment type="similarity">
    <text evidence="1 5">Belongs to the peptidase S8 family.</text>
</comment>
<dbReference type="InterPro" id="IPR000209">
    <property type="entry name" value="Peptidase_S8/S53_dom"/>
</dbReference>
<keyword evidence="4 5" id="KW-0720">Serine protease</keyword>
<feature type="domain" description="Peptidase S8/S53" evidence="7">
    <location>
        <begin position="283"/>
        <end position="555"/>
    </location>
</feature>